<feature type="transmembrane region" description="Helical" evidence="1">
    <location>
        <begin position="155"/>
        <end position="178"/>
    </location>
</feature>
<dbReference type="EMBL" id="CP095328">
    <property type="protein sequence ID" value="XAG42642.1"/>
    <property type="molecule type" value="Genomic_DNA"/>
</dbReference>
<reference evidence="2" key="1">
    <citation type="submission" date="2022-03" db="EMBL/GenBank/DDBJ databases">
        <title>Sea Food Isolates.</title>
        <authorList>
            <person name="Li C."/>
        </authorList>
    </citation>
    <scope>NUCLEOTIDE SEQUENCE</scope>
    <source>
        <strain evidence="2">19NY04SH05-1</strain>
    </source>
</reference>
<feature type="transmembrane region" description="Helical" evidence="1">
    <location>
        <begin position="316"/>
        <end position="335"/>
    </location>
</feature>
<keyword evidence="1" id="KW-1133">Transmembrane helix</keyword>
<keyword evidence="1" id="KW-0812">Transmembrane</keyword>
<feature type="transmembrane region" description="Helical" evidence="1">
    <location>
        <begin position="131"/>
        <end position="148"/>
    </location>
</feature>
<feature type="transmembrane region" description="Helical" evidence="1">
    <location>
        <begin position="21"/>
        <end position="40"/>
    </location>
</feature>
<keyword evidence="1" id="KW-0472">Membrane</keyword>
<feature type="transmembrane region" description="Helical" evidence="1">
    <location>
        <begin position="107"/>
        <end position="125"/>
    </location>
</feature>
<name>A0AAU6TC39_9GAMM</name>
<protein>
    <submittedName>
        <fullName evidence="2">EpsG family protein</fullName>
    </submittedName>
</protein>
<accession>A0AAU6TC39</accession>
<sequence length="340" mass="39010">MIYYTLWLASFVTAAFIPSRIVRVFLIISLALIYWALISFRSEGVDADYSQYLDYIRDVTQYNESSRGGYLFDVLAKFIYYSGFPVTLIFSIYALSVPIKIYLFSKFPSYGPAIFIGYVGFFIYLHDFTQIRAGLAIALGYWALYLRFVAINKFWVLLAGASVLVHPSLIFLFAFVLISSYIPVYVLFITMILSIIIALFDLLSPVIDKVIYIVSNEDLTLYYRLALSGQEMKPFGLFPLICLGLTMLICFILPKYHQVDKLTVLFIKMLLMSQISWYLFYIIPVFSGRISQLFLFSIIFLLPILSKVIFKVYVLIPAAFSLLGFAAFMYAGGLLKDYNF</sequence>
<feature type="transmembrane region" description="Helical" evidence="1">
    <location>
        <begin position="78"/>
        <end position="95"/>
    </location>
</feature>
<proteinExistence type="predicted"/>
<dbReference type="AlphaFoldDB" id="A0AAU6TC39"/>
<evidence type="ECO:0000313" key="2">
    <source>
        <dbReference type="EMBL" id="XAG42642.1"/>
    </source>
</evidence>
<evidence type="ECO:0000256" key="1">
    <source>
        <dbReference type="SAM" id="Phobius"/>
    </source>
</evidence>
<organism evidence="2">
    <name type="scientific">Aeromonas sp. 19NY04SH05-1</name>
    <dbReference type="NCBI Taxonomy" id="2920537"/>
    <lineage>
        <taxon>Bacteria</taxon>
        <taxon>Pseudomonadati</taxon>
        <taxon>Pseudomonadota</taxon>
        <taxon>Gammaproteobacteria</taxon>
        <taxon>Aeromonadales</taxon>
        <taxon>Aeromonadaceae</taxon>
        <taxon>Aeromonas</taxon>
    </lineage>
</organism>
<dbReference type="Pfam" id="PF14897">
    <property type="entry name" value="EpsG"/>
    <property type="match status" value="1"/>
</dbReference>
<dbReference type="InterPro" id="IPR049458">
    <property type="entry name" value="EpsG-like"/>
</dbReference>
<dbReference type="RefSeq" id="WP_354688936.1">
    <property type="nucleotide sequence ID" value="NZ_CP095328.1"/>
</dbReference>
<feature type="transmembrane region" description="Helical" evidence="1">
    <location>
        <begin position="184"/>
        <end position="203"/>
    </location>
</feature>
<feature type="transmembrane region" description="Helical" evidence="1">
    <location>
        <begin position="235"/>
        <end position="256"/>
    </location>
</feature>
<gene>
    <name evidence="2" type="ORF">MRK42_06575</name>
</gene>